<accession>A0A6N7PX39</accession>
<dbReference type="AlphaFoldDB" id="A0A6N7PX39"/>
<sequence>MWTEARIVIINDRIPGGPQTILGPAGCGPDVAVLDEVADATVITLDDTDERLALLQSLLEERGLRCSVRRNDRFTDEELEAARLLVMEYDTNATVFAGPMMGTTYDMSDACNRCGAGARQTSALFIDGEMLPRLEGRRAATTSHEEPLVDEKLAAALALSGATGLSFRDVFAAFEERGFRIPWRQVCATHPLPPMSPRSTGIEHYEPCPCGRSCFTGKEEVPLRLAYRASDLADIRDVNVTWEWYGISKYTGDLSESVLPYPLFLVTPKVRRIFLDAGITGFDWLPIRVVDE</sequence>
<dbReference type="Proteomes" id="UP000440224">
    <property type="component" value="Unassembled WGS sequence"/>
</dbReference>
<gene>
    <name evidence="1" type="ORF">GF068_32255</name>
</gene>
<dbReference type="RefSeq" id="WP_153823369.1">
    <property type="nucleotide sequence ID" value="NZ_WJIE01000012.1"/>
</dbReference>
<evidence type="ECO:0000313" key="2">
    <source>
        <dbReference type="Proteomes" id="UP000440224"/>
    </source>
</evidence>
<reference evidence="1 2" key="1">
    <citation type="submission" date="2019-10" db="EMBL/GenBank/DDBJ databases">
        <title>A soil myxobacterium in the family Polyangiaceae.</title>
        <authorList>
            <person name="Li Y."/>
            <person name="Wang J."/>
        </authorList>
    </citation>
    <scope>NUCLEOTIDE SEQUENCE [LARGE SCALE GENOMIC DNA]</scope>
    <source>
        <strain evidence="1 2">DSM 14734</strain>
    </source>
</reference>
<protein>
    <submittedName>
        <fullName evidence="1">Uncharacterized protein</fullName>
    </submittedName>
</protein>
<evidence type="ECO:0000313" key="1">
    <source>
        <dbReference type="EMBL" id="MRG96563.1"/>
    </source>
</evidence>
<comment type="caution">
    <text evidence="1">The sequence shown here is derived from an EMBL/GenBank/DDBJ whole genome shotgun (WGS) entry which is preliminary data.</text>
</comment>
<organism evidence="1 2">
    <name type="scientific">Polyangium spumosum</name>
    <dbReference type="NCBI Taxonomy" id="889282"/>
    <lineage>
        <taxon>Bacteria</taxon>
        <taxon>Pseudomonadati</taxon>
        <taxon>Myxococcota</taxon>
        <taxon>Polyangia</taxon>
        <taxon>Polyangiales</taxon>
        <taxon>Polyangiaceae</taxon>
        <taxon>Polyangium</taxon>
    </lineage>
</organism>
<proteinExistence type="predicted"/>
<dbReference type="EMBL" id="WJIE01000012">
    <property type="protein sequence ID" value="MRG96563.1"/>
    <property type="molecule type" value="Genomic_DNA"/>
</dbReference>
<name>A0A6N7PX39_9BACT</name>
<keyword evidence="2" id="KW-1185">Reference proteome</keyword>
<dbReference type="OrthoDB" id="5510636at2"/>